<keyword evidence="4" id="KW-0256">Endoplasmic reticulum</keyword>
<organism evidence="10 11">
    <name type="scientific">Melittangium boletus DSM 14713</name>
    <dbReference type="NCBI Taxonomy" id="1294270"/>
    <lineage>
        <taxon>Bacteria</taxon>
        <taxon>Pseudomonadati</taxon>
        <taxon>Myxococcota</taxon>
        <taxon>Myxococcia</taxon>
        <taxon>Myxococcales</taxon>
        <taxon>Cystobacterineae</taxon>
        <taxon>Archangiaceae</taxon>
        <taxon>Melittangium</taxon>
    </lineage>
</organism>
<gene>
    <name evidence="10" type="ORF">MEBOL_002610</name>
</gene>
<comment type="subcellular location">
    <subcellularLocation>
        <location evidence="1">Endoplasmic reticulum membrane</location>
        <topology evidence="1">Multi-pass membrane protein</topology>
    </subcellularLocation>
</comment>
<feature type="domain" description="Lipase maturation factor 1/2 C-terminal" evidence="9">
    <location>
        <begin position="360"/>
        <end position="492"/>
    </location>
</feature>
<evidence type="ECO:0000256" key="7">
    <source>
        <dbReference type="SAM" id="Phobius"/>
    </source>
</evidence>
<dbReference type="RefSeq" id="WP_095977769.1">
    <property type="nucleotide sequence ID" value="NZ_CP022163.1"/>
</dbReference>
<feature type="transmembrane region" description="Helical" evidence="7">
    <location>
        <begin position="105"/>
        <end position="130"/>
    </location>
</feature>
<feature type="domain" description="Lipase maturation factor 1/2 N-terminal" evidence="8">
    <location>
        <begin position="139"/>
        <end position="297"/>
    </location>
</feature>
<evidence type="ECO:0000256" key="6">
    <source>
        <dbReference type="ARBA" id="ARBA00023136"/>
    </source>
</evidence>
<dbReference type="InterPro" id="IPR057433">
    <property type="entry name" value="LMF1/2_C"/>
</dbReference>
<dbReference type="Pfam" id="PF06762">
    <property type="entry name" value="LMF1"/>
    <property type="match status" value="1"/>
</dbReference>
<dbReference type="InterPro" id="IPR057434">
    <property type="entry name" value="LMF1/2_N"/>
</dbReference>
<evidence type="ECO:0000256" key="4">
    <source>
        <dbReference type="ARBA" id="ARBA00022824"/>
    </source>
</evidence>
<evidence type="ECO:0000256" key="1">
    <source>
        <dbReference type="ARBA" id="ARBA00004477"/>
    </source>
</evidence>
<accession>A0A250IDC3</accession>
<proteinExistence type="inferred from homology"/>
<keyword evidence="3 7" id="KW-0812">Transmembrane</keyword>
<dbReference type="Proteomes" id="UP000217289">
    <property type="component" value="Chromosome"/>
</dbReference>
<evidence type="ECO:0000256" key="2">
    <source>
        <dbReference type="ARBA" id="ARBA00005512"/>
    </source>
</evidence>
<evidence type="ECO:0000313" key="11">
    <source>
        <dbReference type="Proteomes" id="UP000217289"/>
    </source>
</evidence>
<name>A0A250IDC3_9BACT</name>
<evidence type="ECO:0000256" key="5">
    <source>
        <dbReference type="ARBA" id="ARBA00022989"/>
    </source>
</evidence>
<comment type="similarity">
    <text evidence="2">Belongs to the lipase maturation factor family.</text>
</comment>
<keyword evidence="5 7" id="KW-1133">Transmembrane helix</keyword>
<dbReference type="Pfam" id="PF25179">
    <property type="entry name" value="LMF1_C"/>
    <property type="match status" value="1"/>
</dbReference>
<keyword evidence="6 7" id="KW-0472">Membrane</keyword>
<feature type="transmembrane region" description="Helical" evidence="7">
    <location>
        <begin position="264"/>
        <end position="292"/>
    </location>
</feature>
<dbReference type="PANTHER" id="PTHR14463">
    <property type="entry name" value="LIPASE MATURATION FACTOR"/>
    <property type="match status" value="1"/>
</dbReference>
<evidence type="ECO:0000259" key="8">
    <source>
        <dbReference type="Pfam" id="PF06762"/>
    </source>
</evidence>
<evidence type="ECO:0000259" key="9">
    <source>
        <dbReference type="Pfam" id="PF25179"/>
    </source>
</evidence>
<reference evidence="10 11" key="1">
    <citation type="submission" date="2017-06" db="EMBL/GenBank/DDBJ databases">
        <authorList>
            <person name="Kim H.J."/>
            <person name="Triplett B.A."/>
        </authorList>
    </citation>
    <scope>NUCLEOTIDE SEQUENCE [LARGE SCALE GENOMIC DNA]</scope>
    <source>
        <strain evidence="10 11">DSM 14713</strain>
    </source>
</reference>
<evidence type="ECO:0000256" key="3">
    <source>
        <dbReference type="ARBA" id="ARBA00022692"/>
    </source>
</evidence>
<dbReference type="OrthoDB" id="9801773at2"/>
<dbReference type="KEGG" id="mbd:MEBOL_002610"/>
<evidence type="ECO:0008006" key="12">
    <source>
        <dbReference type="Google" id="ProtNLM"/>
    </source>
</evidence>
<keyword evidence="11" id="KW-1185">Reference proteome</keyword>
<sequence>MRWIRSLGAGWLERFVARSVAPPHHRRVRQVFLVALGGIYFIAFTSLGRQVLGLYGSRGILPVREVFDSPRLNALGRRRYLQVPSVFWWGASDTALVRGIRVGQALSLAVMAGLVPQPALAVLWALYLSYVSAGREFLSFQWDALLLEMGLLAILTAPVGLRPGPGRREPSALEVGAWRALAFRLYLGSGLSKLQSGDETWRQLTACDFYFETAPLPTRAGWYAHQAPPRLRKAATLSVLVLETAVPLLVFAPRRVRFAGLGLLSALQGIIFVTGNYGFFNVQALALGLWLLDDAALARGWPSTPPPRPRPLWRTGVDALAVAPLLALGASELLARLQRPPPFPRWLEALEQGLRPLRAVNGYGLFSVMTVQRPEITLEGSEDGRTWHAYTFRYKVSALEAAPRQVAPHQPRLDWQMWFAALGSPPNWLLALVLRLLEGSPEVRKLFAHAPFEGRPPRYVRAVLHDYRMTDRRTRAATGAWWTRERLGLYLPPLSLTPAGEGSRLQWYAGE</sequence>
<dbReference type="EMBL" id="CP022163">
    <property type="protein sequence ID" value="ATB29161.1"/>
    <property type="molecule type" value="Genomic_DNA"/>
</dbReference>
<evidence type="ECO:0000313" key="10">
    <source>
        <dbReference type="EMBL" id="ATB29161.1"/>
    </source>
</evidence>
<dbReference type="InterPro" id="IPR009613">
    <property type="entry name" value="LMF"/>
</dbReference>
<feature type="transmembrane region" description="Helical" evidence="7">
    <location>
        <begin position="142"/>
        <end position="161"/>
    </location>
</feature>
<dbReference type="AlphaFoldDB" id="A0A250IDC3"/>
<feature type="transmembrane region" description="Helical" evidence="7">
    <location>
        <begin position="31"/>
        <end position="52"/>
    </location>
</feature>
<dbReference type="GO" id="GO:0051604">
    <property type="term" value="P:protein maturation"/>
    <property type="evidence" value="ECO:0007669"/>
    <property type="project" value="InterPro"/>
</dbReference>
<protein>
    <recommendedName>
        <fullName evidence="12">Lipase maturation factor family protein</fullName>
    </recommendedName>
</protein>
<feature type="transmembrane region" description="Helical" evidence="7">
    <location>
        <begin position="234"/>
        <end position="252"/>
    </location>
</feature>